<evidence type="ECO:0000313" key="2">
    <source>
        <dbReference type="EMBL" id="MFC7403794.1"/>
    </source>
</evidence>
<feature type="domain" description="DUF1540" evidence="1">
    <location>
        <begin position="63"/>
        <end position="95"/>
    </location>
</feature>
<dbReference type="Pfam" id="PF07561">
    <property type="entry name" value="DUF1540"/>
    <property type="match status" value="2"/>
</dbReference>
<gene>
    <name evidence="2" type="ORF">ACFQQL_01630</name>
</gene>
<name>A0ABW2Q2S5_9MICO</name>
<reference evidence="3" key="1">
    <citation type="journal article" date="2019" name="Int. J. Syst. Evol. Microbiol.">
        <title>The Global Catalogue of Microorganisms (GCM) 10K type strain sequencing project: providing services to taxonomists for standard genome sequencing and annotation.</title>
        <authorList>
            <consortium name="The Broad Institute Genomics Platform"/>
            <consortium name="The Broad Institute Genome Sequencing Center for Infectious Disease"/>
            <person name="Wu L."/>
            <person name="Ma J."/>
        </authorList>
    </citation>
    <scope>NUCLEOTIDE SEQUENCE [LARGE SCALE GENOMIC DNA]</scope>
    <source>
        <strain evidence="3">JCM 1490</strain>
    </source>
</reference>
<sequence length="100" mass="10440">MTTLADLPAVTECSVVGCSYNDHSECHAAAVTIGGSEDATCETFIPLNVKGGLDKVVSHVGACQRQDCVHNENLECTAPSVRVGAGKDQADCLTYQPRSA</sequence>
<dbReference type="Proteomes" id="UP001596455">
    <property type="component" value="Unassembled WGS sequence"/>
</dbReference>
<feature type="domain" description="DUF1540" evidence="1">
    <location>
        <begin position="12"/>
        <end position="44"/>
    </location>
</feature>
<protein>
    <submittedName>
        <fullName evidence="2">DUF1540 domain-containing protein</fullName>
    </submittedName>
</protein>
<organism evidence="2 3">
    <name type="scientific">Georgenia alba</name>
    <dbReference type="NCBI Taxonomy" id="2233858"/>
    <lineage>
        <taxon>Bacteria</taxon>
        <taxon>Bacillati</taxon>
        <taxon>Actinomycetota</taxon>
        <taxon>Actinomycetes</taxon>
        <taxon>Micrococcales</taxon>
        <taxon>Bogoriellaceae</taxon>
        <taxon>Georgenia</taxon>
    </lineage>
</organism>
<keyword evidence="3" id="KW-1185">Reference proteome</keyword>
<accession>A0ABW2Q2S5</accession>
<dbReference type="InterPro" id="IPR011437">
    <property type="entry name" value="DUF1540"/>
</dbReference>
<evidence type="ECO:0000313" key="3">
    <source>
        <dbReference type="Proteomes" id="UP001596455"/>
    </source>
</evidence>
<comment type="caution">
    <text evidence="2">The sequence shown here is derived from an EMBL/GenBank/DDBJ whole genome shotgun (WGS) entry which is preliminary data.</text>
</comment>
<dbReference type="EMBL" id="JBHTCQ010000001">
    <property type="protein sequence ID" value="MFC7403794.1"/>
    <property type="molecule type" value="Genomic_DNA"/>
</dbReference>
<evidence type="ECO:0000259" key="1">
    <source>
        <dbReference type="Pfam" id="PF07561"/>
    </source>
</evidence>
<proteinExistence type="predicted"/>
<dbReference type="RefSeq" id="WP_382393749.1">
    <property type="nucleotide sequence ID" value="NZ_JBHTCQ010000001.1"/>
</dbReference>